<keyword evidence="3" id="KW-1185">Reference proteome</keyword>
<dbReference type="InParanoid" id="A0A5J5EJH9"/>
<dbReference type="AlphaFoldDB" id="A0A5J5EJH9"/>
<gene>
    <name evidence="2" type="ORF">FN846DRAFT_911890</name>
</gene>
<proteinExistence type="predicted"/>
<feature type="coiled-coil region" evidence="1">
    <location>
        <begin position="23"/>
        <end position="64"/>
    </location>
</feature>
<dbReference type="InterPro" id="IPR027267">
    <property type="entry name" value="AH/BAR_dom_sf"/>
</dbReference>
<evidence type="ECO:0000313" key="3">
    <source>
        <dbReference type="Proteomes" id="UP000326924"/>
    </source>
</evidence>
<comment type="caution">
    <text evidence="2">The sequence shown here is derived from an EMBL/GenBank/DDBJ whole genome shotgun (WGS) entry which is preliminary data.</text>
</comment>
<sequence length="85" mass="9942">MENEFREFSERLVDVFRPFHQRAVEAESLLQEMKAELSAERQKYLQACKENTELRARIQSMENENILRAKCGGNFNKDTKKGSST</sequence>
<keyword evidence="1" id="KW-0175">Coiled coil</keyword>
<evidence type="ECO:0000313" key="2">
    <source>
        <dbReference type="EMBL" id="KAA8895323.1"/>
    </source>
</evidence>
<accession>A0A5J5EJH9</accession>
<dbReference type="EMBL" id="VXIS01000272">
    <property type="protein sequence ID" value="KAA8895323.1"/>
    <property type="molecule type" value="Genomic_DNA"/>
</dbReference>
<organism evidence="2 3">
    <name type="scientific">Sphaerosporella brunnea</name>
    <dbReference type="NCBI Taxonomy" id="1250544"/>
    <lineage>
        <taxon>Eukaryota</taxon>
        <taxon>Fungi</taxon>
        <taxon>Dikarya</taxon>
        <taxon>Ascomycota</taxon>
        <taxon>Pezizomycotina</taxon>
        <taxon>Pezizomycetes</taxon>
        <taxon>Pezizales</taxon>
        <taxon>Pyronemataceae</taxon>
        <taxon>Sphaerosporella</taxon>
    </lineage>
</organism>
<dbReference type="SUPFAM" id="SSF103657">
    <property type="entry name" value="BAR/IMD domain-like"/>
    <property type="match status" value="1"/>
</dbReference>
<dbReference type="Proteomes" id="UP000326924">
    <property type="component" value="Unassembled WGS sequence"/>
</dbReference>
<evidence type="ECO:0000256" key="1">
    <source>
        <dbReference type="SAM" id="Coils"/>
    </source>
</evidence>
<protein>
    <submittedName>
        <fullName evidence="2">Uncharacterized protein</fullName>
    </submittedName>
</protein>
<reference evidence="2 3" key="1">
    <citation type="submission" date="2019-09" db="EMBL/GenBank/DDBJ databases">
        <title>Draft genome of the ectomycorrhizal ascomycete Sphaerosporella brunnea.</title>
        <authorList>
            <consortium name="DOE Joint Genome Institute"/>
            <person name="Benucci G.M."/>
            <person name="Marozzi G."/>
            <person name="Antonielli L."/>
            <person name="Sanchez S."/>
            <person name="Marco P."/>
            <person name="Wang X."/>
            <person name="Falini L.B."/>
            <person name="Barry K."/>
            <person name="Haridas S."/>
            <person name="Lipzen A."/>
            <person name="Labutti K."/>
            <person name="Grigoriev I.V."/>
            <person name="Murat C."/>
            <person name="Martin F."/>
            <person name="Albertini E."/>
            <person name="Donnini D."/>
            <person name="Bonito G."/>
        </authorList>
    </citation>
    <scope>NUCLEOTIDE SEQUENCE [LARGE SCALE GENOMIC DNA]</scope>
    <source>
        <strain evidence="2 3">Sb_GMNB300</strain>
    </source>
</reference>
<name>A0A5J5EJH9_9PEZI</name>